<protein>
    <submittedName>
        <fullName evidence="3">Conjugal transfer protein TrbC</fullName>
    </submittedName>
</protein>
<evidence type="ECO:0000256" key="2">
    <source>
        <dbReference type="SAM" id="SignalP"/>
    </source>
</evidence>
<sequence>MLKLCALITFMYAALNTALASQASSGQSYLPYESWLITLQKSLTGPVASSVALIGIVCSGATLIFAGGEITRFMRSLIYIVLVMTFLIGANSLLTNFFNGAVI</sequence>
<name>A0A2X0V5P7_9GAMM</name>
<evidence type="ECO:0000313" key="4">
    <source>
        <dbReference type="Proteomes" id="UP000250086"/>
    </source>
</evidence>
<feature type="transmembrane region" description="Helical" evidence="1">
    <location>
        <begin position="77"/>
        <end position="98"/>
    </location>
</feature>
<reference evidence="3 4" key="1">
    <citation type="submission" date="2018-06" db="EMBL/GenBank/DDBJ databases">
        <authorList>
            <consortium name="Pathogen Informatics"/>
            <person name="Doyle S."/>
        </authorList>
    </citation>
    <scope>NUCLEOTIDE SEQUENCE [LARGE SCALE GENOMIC DNA]</scope>
    <source>
        <strain evidence="3 4">NCTC13093</strain>
    </source>
</reference>
<dbReference type="InterPro" id="IPR007039">
    <property type="entry name" value="TrbC/VirB2"/>
</dbReference>
<dbReference type="EMBL" id="UAPV01000001">
    <property type="protein sequence ID" value="SPT69814.1"/>
    <property type="molecule type" value="Genomic_DNA"/>
</dbReference>
<dbReference type="AlphaFoldDB" id="A0A2X0V5P7"/>
<evidence type="ECO:0000313" key="3">
    <source>
        <dbReference type="EMBL" id="SPT69814.1"/>
    </source>
</evidence>
<gene>
    <name evidence="3" type="ORF">NCTC13093_01201</name>
</gene>
<feature type="transmembrane region" description="Helical" evidence="1">
    <location>
        <begin position="44"/>
        <end position="65"/>
    </location>
</feature>
<accession>A0A2X0V5P7</accession>
<dbReference type="Pfam" id="PF04956">
    <property type="entry name" value="TrbC"/>
    <property type="match status" value="1"/>
</dbReference>
<keyword evidence="4" id="KW-1185">Reference proteome</keyword>
<feature type="chain" id="PRO_5016100737" evidence="2">
    <location>
        <begin position="21"/>
        <end position="103"/>
    </location>
</feature>
<evidence type="ECO:0000256" key="1">
    <source>
        <dbReference type="SAM" id="Phobius"/>
    </source>
</evidence>
<dbReference type="RefSeq" id="WP_113743953.1">
    <property type="nucleotide sequence ID" value="NZ_UAPU01000007.1"/>
</dbReference>
<keyword evidence="2" id="KW-0732">Signal</keyword>
<proteinExistence type="predicted"/>
<keyword evidence="1" id="KW-0472">Membrane</keyword>
<keyword evidence="1" id="KW-0812">Transmembrane</keyword>
<feature type="signal peptide" evidence="2">
    <location>
        <begin position="1"/>
        <end position="20"/>
    </location>
</feature>
<dbReference type="OrthoDB" id="8708725at2"/>
<dbReference type="Proteomes" id="UP000250086">
    <property type="component" value="Unassembled WGS sequence"/>
</dbReference>
<keyword evidence="1" id="KW-1133">Transmembrane helix</keyword>
<organism evidence="3 4">
    <name type="scientific">Anaerobiospirillum thomasii</name>
    <dbReference type="NCBI Taxonomy" id="179995"/>
    <lineage>
        <taxon>Bacteria</taxon>
        <taxon>Pseudomonadati</taxon>
        <taxon>Pseudomonadota</taxon>
        <taxon>Gammaproteobacteria</taxon>
        <taxon>Aeromonadales</taxon>
        <taxon>Succinivibrionaceae</taxon>
        <taxon>Anaerobiospirillum</taxon>
    </lineage>
</organism>